<dbReference type="GO" id="GO:0005814">
    <property type="term" value="C:centriole"/>
    <property type="evidence" value="ECO:0007669"/>
    <property type="project" value="TreeGrafter"/>
</dbReference>
<dbReference type="GO" id="GO:1905515">
    <property type="term" value="P:non-motile cilium assembly"/>
    <property type="evidence" value="ECO:0007669"/>
    <property type="project" value="TreeGrafter"/>
</dbReference>
<protein>
    <submittedName>
        <fullName evidence="3">Uncharacterized protein</fullName>
    </submittedName>
</protein>
<dbReference type="Gene3D" id="1.25.40.10">
    <property type="entry name" value="Tetratricopeptide repeat domain"/>
    <property type="match status" value="2"/>
</dbReference>
<dbReference type="Proteomes" id="UP001465755">
    <property type="component" value="Unassembled WGS sequence"/>
</dbReference>
<proteinExistence type="predicted"/>
<dbReference type="InterPro" id="IPR011990">
    <property type="entry name" value="TPR-like_helical_dom_sf"/>
</dbReference>
<organism evidence="3 4">
    <name type="scientific">Symbiochloris irregularis</name>
    <dbReference type="NCBI Taxonomy" id="706552"/>
    <lineage>
        <taxon>Eukaryota</taxon>
        <taxon>Viridiplantae</taxon>
        <taxon>Chlorophyta</taxon>
        <taxon>core chlorophytes</taxon>
        <taxon>Trebouxiophyceae</taxon>
        <taxon>Trebouxiales</taxon>
        <taxon>Trebouxiaceae</taxon>
        <taxon>Symbiochloris</taxon>
    </lineage>
</organism>
<evidence type="ECO:0000256" key="2">
    <source>
        <dbReference type="SAM" id="MobiDB-lite"/>
    </source>
</evidence>
<dbReference type="AlphaFoldDB" id="A0AAW1P4G6"/>
<reference evidence="3 4" key="1">
    <citation type="journal article" date="2024" name="Nat. Commun.">
        <title>Phylogenomics reveals the evolutionary origins of lichenization in chlorophyte algae.</title>
        <authorList>
            <person name="Puginier C."/>
            <person name="Libourel C."/>
            <person name="Otte J."/>
            <person name="Skaloud P."/>
            <person name="Haon M."/>
            <person name="Grisel S."/>
            <person name="Petersen M."/>
            <person name="Berrin J.G."/>
            <person name="Delaux P.M."/>
            <person name="Dal Grande F."/>
            <person name="Keller J."/>
        </authorList>
    </citation>
    <scope>NUCLEOTIDE SEQUENCE [LARGE SCALE GENOMIC DNA]</scope>
    <source>
        <strain evidence="3 4">SAG 2036</strain>
    </source>
</reference>
<dbReference type="SMART" id="SM00028">
    <property type="entry name" value="TPR"/>
    <property type="match status" value="7"/>
</dbReference>
<name>A0AAW1P4G6_9CHLO</name>
<accession>A0AAW1P4G6</accession>
<feature type="repeat" description="TPR" evidence="1">
    <location>
        <begin position="83"/>
        <end position="116"/>
    </location>
</feature>
<dbReference type="GO" id="GO:0036064">
    <property type="term" value="C:ciliary basal body"/>
    <property type="evidence" value="ECO:0007669"/>
    <property type="project" value="TreeGrafter"/>
</dbReference>
<evidence type="ECO:0000313" key="3">
    <source>
        <dbReference type="EMBL" id="KAK9803202.1"/>
    </source>
</evidence>
<dbReference type="Pfam" id="PF05608">
    <property type="entry name" value="RTE1"/>
    <property type="match status" value="1"/>
</dbReference>
<dbReference type="InterPro" id="IPR019734">
    <property type="entry name" value="TPR_rpt"/>
</dbReference>
<dbReference type="PANTHER" id="PTHR44117">
    <property type="entry name" value="INTRAFLAGELLAR TRANSPORT PROTEIN 88 HOMOLOG"/>
    <property type="match status" value="1"/>
</dbReference>
<feature type="repeat" description="TPR" evidence="1">
    <location>
        <begin position="48"/>
        <end position="81"/>
    </location>
</feature>
<evidence type="ECO:0000313" key="4">
    <source>
        <dbReference type="Proteomes" id="UP001465755"/>
    </source>
</evidence>
<evidence type="ECO:0000256" key="1">
    <source>
        <dbReference type="PROSITE-ProRule" id="PRU00339"/>
    </source>
</evidence>
<feature type="region of interest" description="Disordered" evidence="2">
    <location>
        <begin position="545"/>
        <end position="570"/>
    </location>
</feature>
<gene>
    <name evidence="3" type="ORF">WJX73_002787</name>
</gene>
<keyword evidence="1" id="KW-0802">TPR repeat</keyword>
<feature type="repeat" description="TPR" evidence="1">
    <location>
        <begin position="290"/>
        <end position="323"/>
    </location>
</feature>
<dbReference type="GO" id="GO:0042073">
    <property type="term" value="P:intraciliary transport"/>
    <property type="evidence" value="ECO:0007669"/>
    <property type="project" value="TreeGrafter"/>
</dbReference>
<dbReference type="GO" id="GO:0019894">
    <property type="term" value="F:kinesin binding"/>
    <property type="evidence" value="ECO:0007669"/>
    <property type="project" value="TreeGrafter"/>
</dbReference>
<dbReference type="GO" id="GO:0097730">
    <property type="term" value="C:non-motile cilium"/>
    <property type="evidence" value="ECO:0007669"/>
    <property type="project" value="TreeGrafter"/>
</dbReference>
<dbReference type="Pfam" id="PF13432">
    <property type="entry name" value="TPR_16"/>
    <property type="match status" value="3"/>
</dbReference>
<dbReference type="EMBL" id="JALJOQ010000061">
    <property type="protein sequence ID" value="KAK9803202.1"/>
    <property type="molecule type" value="Genomic_DNA"/>
</dbReference>
<comment type="caution">
    <text evidence="3">The sequence shown here is derived from an EMBL/GenBank/DDBJ whole genome shotgun (WGS) entry which is preliminary data.</text>
</comment>
<dbReference type="PANTHER" id="PTHR44117:SF1">
    <property type="entry name" value="INTRAFLAGELLAR TRANSPORT PROTEIN 88 HOMOLOG"/>
    <property type="match status" value="1"/>
</dbReference>
<dbReference type="GO" id="GO:0097546">
    <property type="term" value="C:ciliary base"/>
    <property type="evidence" value="ECO:0007669"/>
    <property type="project" value="TreeGrafter"/>
</dbReference>
<dbReference type="SUPFAM" id="SSF48452">
    <property type="entry name" value="TPR-like"/>
    <property type="match status" value="1"/>
</dbReference>
<dbReference type="PROSITE" id="PS50005">
    <property type="entry name" value="TPR"/>
    <property type="match status" value="3"/>
</dbReference>
<sequence length="755" mass="81944">MSLISPRRPHCQNTLFEGNFAAALQYAQQAEAQLLYTGQTSSSGPLLLALYTSLATALTANHNYDEAVQTYQTLLRLQPQAAAQYRSNMASIHAHQDNFSKAVREYRMALDQLPPNARPLRSRIYCNLGVALQHQGLTQDALTAFESALDQALEPRAAFNLAVCTAAADDHENARPCFSRLIQACVRGPSTVADPHNRKISDPGFSVLDRTGASASGVQNNQYTSEQYVVVASRLLAPFVDPQGNAAKGLDWPSRMASKVPMRRAFPFPWPYCGRTQACEAALRMDPSCVQALHNLGLAKKQQGLHAEAQAVFERISQADPSNAEAAFQVAACWEEQGKLLEAANQLEALCLMVPRDAGVLSCLASLHARLGSQADALRCFQEAHDIDHGNREALEWLAAHHLKFASYGQAEGCYRHLERLDSGQPQWAVMVAACLHAQGLNQEALEQYRKVHEANPDNQDCLRQLAGLCREQGLSEEADGYLEKLNGAEKASKQENPLQSLVSCSSFAERPAVAKAASFSHARPASSAAGLLSKASLPGTRALLKKDSGLTAPRPLTAQRKKKAPSKDIWGPADDALDLLPQEQAFQASGATISTAPDAAHPGRPAILVAGEATMTVADRRTLSMAFVPVVQPPRCFPYCLVWCPIPVLSWLLPFVGHMGICTSTGKILDFAASFYVSADAMAFGNPTRYWQLDPARASALVNPNMPVDVHRPEQAWDDLLQGAVLVFQQRPVKEGSEVAQLPQSSGLRQAYSV</sequence>
<keyword evidence="4" id="KW-1185">Reference proteome</keyword>
<dbReference type="InterPro" id="IPR008496">
    <property type="entry name" value="TMEM222/RTE1"/>
</dbReference>